<reference evidence="1 2" key="1">
    <citation type="journal article" date="2013" name="J. Microbiol.">
        <title>Lysinibacillus chungkukjangi sp. nov., isolated from Chungkukjang, Korean fermented soybean food.</title>
        <authorList>
            <person name="Kim S.J."/>
            <person name="Jang Y.H."/>
            <person name="Hamada M."/>
            <person name="Ahn J.H."/>
            <person name="Weon H.Y."/>
            <person name="Suzuki K."/>
            <person name="Whang K.S."/>
            <person name="Kwon S.W."/>
        </authorList>
    </citation>
    <scope>NUCLEOTIDE SEQUENCE [LARGE SCALE GENOMIC DNA]</scope>
    <source>
        <strain evidence="1 2">MCCC 1A12701</strain>
    </source>
</reference>
<dbReference type="EMBL" id="RRCT01000022">
    <property type="protein sequence ID" value="RQW73374.1"/>
    <property type="molecule type" value="Genomic_DNA"/>
</dbReference>
<name>A0A3N9U9Z6_9BACI</name>
<gene>
    <name evidence="1" type="ORF">EBB45_17125</name>
</gene>
<organism evidence="1 2">
    <name type="scientific">Lysinibacillus composti</name>
    <dbReference type="NCBI Taxonomy" id="720633"/>
    <lineage>
        <taxon>Bacteria</taxon>
        <taxon>Bacillati</taxon>
        <taxon>Bacillota</taxon>
        <taxon>Bacilli</taxon>
        <taxon>Bacillales</taxon>
        <taxon>Bacillaceae</taxon>
        <taxon>Lysinibacillus</taxon>
    </lineage>
</organism>
<accession>A0A3N9U9Z6</accession>
<dbReference type="AlphaFoldDB" id="A0A3N9U9Z6"/>
<sequence>MIHPNVVEAVEVTELFKYISRTLLKVGFELRSEGTYQTKQVFMDGIEKPIGAIQYEGSKDFEKKPPSVVNLRFNRLNIPESWKEQLENEYPPYSKILKTVITHKFTSFDEETRKYIYEMCVALSRS</sequence>
<keyword evidence="2" id="KW-1185">Reference proteome</keyword>
<dbReference type="RefSeq" id="WP_124766568.1">
    <property type="nucleotide sequence ID" value="NZ_JAFBDY010000001.1"/>
</dbReference>
<comment type="caution">
    <text evidence="1">The sequence shown here is derived from an EMBL/GenBank/DDBJ whole genome shotgun (WGS) entry which is preliminary data.</text>
</comment>
<evidence type="ECO:0000313" key="2">
    <source>
        <dbReference type="Proteomes" id="UP000274033"/>
    </source>
</evidence>
<evidence type="ECO:0000313" key="1">
    <source>
        <dbReference type="EMBL" id="RQW73374.1"/>
    </source>
</evidence>
<dbReference type="OrthoDB" id="2888483at2"/>
<proteinExistence type="predicted"/>
<protein>
    <submittedName>
        <fullName evidence="1">Uncharacterized protein</fullName>
    </submittedName>
</protein>
<dbReference type="Proteomes" id="UP000274033">
    <property type="component" value="Unassembled WGS sequence"/>
</dbReference>